<evidence type="ECO:0000313" key="1">
    <source>
        <dbReference type="EnsemblMetazoa" id="tetur01g10350.1"/>
    </source>
</evidence>
<dbReference type="HOGENOM" id="CLU_1761108_0_0_1"/>
<accession>T1JSF7</accession>
<proteinExistence type="predicted"/>
<name>T1JSF7_TETUR</name>
<dbReference type="EMBL" id="CAEY01000461">
    <property type="status" value="NOT_ANNOTATED_CDS"/>
    <property type="molecule type" value="Genomic_DNA"/>
</dbReference>
<organism evidence="1 2">
    <name type="scientific">Tetranychus urticae</name>
    <name type="common">Two-spotted spider mite</name>
    <dbReference type="NCBI Taxonomy" id="32264"/>
    <lineage>
        <taxon>Eukaryota</taxon>
        <taxon>Metazoa</taxon>
        <taxon>Ecdysozoa</taxon>
        <taxon>Arthropoda</taxon>
        <taxon>Chelicerata</taxon>
        <taxon>Arachnida</taxon>
        <taxon>Acari</taxon>
        <taxon>Acariformes</taxon>
        <taxon>Trombidiformes</taxon>
        <taxon>Prostigmata</taxon>
        <taxon>Eleutherengona</taxon>
        <taxon>Raphignathae</taxon>
        <taxon>Tetranychoidea</taxon>
        <taxon>Tetranychidae</taxon>
        <taxon>Tetranychus</taxon>
    </lineage>
</organism>
<dbReference type="AlphaFoldDB" id="T1JSF7"/>
<protein>
    <submittedName>
        <fullName evidence="1">Uncharacterized protein</fullName>
    </submittedName>
</protein>
<dbReference type="EnsemblMetazoa" id="tetur01g10350.1">
    <property type="protein sequence ID" value="tetur01g10350.1"/>
    <property type="gene ID" value="tetur01g10350"/>
</dbReference>
<reference evidence="2" key="1">
    <citation type="submission" date="2011-08" db="EMBL/GenBank/DDBJ databases">
        <authorList>
            <person name="Rombauts S."/>
        </authorList>
    </citation>
    <scope>NUCLEOTIDE SEQUENCE</scope>
    <source>
        <strain evidence="2">London</strain>
    </source>
</reference>
<keyword evidence="2" id="KW-1185">Reference proteome</keyword>
<reference evidence="1" key="2">
    <citation type="submission" date="2015-06" db="UniProtKB">
        <authorList>
            <consortium name="EnsemblMetazoa"/>
        </authorList>
    </citation>
    <scope>IDENTIFICATION</scope>
</reference>
<evidence type="ECO:0000313" key="2">
    <source>
        <dbReference type="Proteomes" id="UP000015104"/>
    </source>
</evidence>
<dbReference type="Proteomes" id="UP000015104">
    <property type="component" value="Unassembled WGS sequence"/>
</dbReference>
<sequence length="148" mass="17133">MTELNDYIKTLKEHDSLKDELRSLHLMDTLNKEKALLVNKAPTKEIRELTELLSKCNCEIDLVNLILNDDMDISDDSVKIRVKSQSDLVTVAKKARELLNLVDKSQMKFPDINKFKQELQDANSLRKNCLSLCNELNNILYDIKRNVN</sequence>